<keyword evidence="1" id="KW-0732">Signal</keyword>
<dbReference type="EMBL" id="HACG01013294">
    <property type="protein sequence ID" value="CEK60159.1"/>
    <property type="molecule type" value="Transcribed_RNA"/>
</dbReference>
<organism evidence="2">
    <name type="scientific">Arion vulgaris</name>
    <dbReference type="NCBI Taxonomy" id="1028688"/>
    <lineage>
        <taxon>Eukaryota</taxon>
        <taxon>Metazoa</taxon>
        <taxon>Spiralia</taxon>
        <taxon>Lophotrochozoa</taxon>
        <taxon>Mollusca</taxon>
        <taxon>Gastropoda</taxon>
        <taxon>Heterobranchia</taxon>
        <taxon>Euthyneura</taxon>
        <taxon>Panpulmonata</taxon>
        <taxon>Eupulmonata</taxon>
        <taxon>Stylommatophora</taxon>
        <taxon>Helicina</taxon>
        <taxon>Arionoidea</taxon>
        <taxon>Arionidae</taxon>
        <taxon>Arion</taxon>
    </lineage>
</organism>
<feature type="chain" id="PRO_5002110867" evidence="1">
    <location>
        <begin position="20"/>
        <end position="51"/>
    </location>
</feature>
<dbReference type="AlphaFoldDB" id="A0A0B6YV16"/>
<sequence length="51" mass="5077">KLLLFVAELFASSCPGTTCMLSAALASSFSCTACYVVGSGGCSSAQPFPHG</sequence>
<gene>
    <name evidence="2" type="primary">ORF38583</name>
</gene>
<accession>A0A0B6YV16</accession>
<reference evidence="2" key="1">
    <citation type="submission" date="2014-12" db="EMBL/GenBank/DDBJ databases">
        <title>Insight into the proteome of Arion vulgaris.</title>
        <authorList>
            <person name="Aradska J."/>
            <person name="Bulat T."/>
            <person name="Smidak R."/>
            <person name="Sarate P."/>
            <person name="Gangsoo J."/>
            <person name="Sialana F."/>
            <person name="Bilban M."/>
            <person name="Lubec G."/>
        </authorList>
    </citation>
    <scope>NUCLEOTIDE SEQUENCE</scope>
    <source>
        <tissue evidence="2">Skin</tissue>
    </source>
</reference>
<feature type="signal peptide" evidence="1">
    <location>
        <begin position="1"/>
        <end position="19"/>
    </location>
</feature>
<protein>
    <submittedName>
        <fullName evidence="2">Uncharacterized protein</fullName>
    </submittedName>
</protein>
<name>A0A0B6YV16_9EUPU</name>
<evidence type="ECO:0000256" key="1">
    <source>
        <dbReference type="SAM" id="SignalP"/>
    </source>
</evidence>
<evidence type="ECO:0000313" key="2">
    <source>
        <dbReference type="EMBL" id="CEK60159.1"/>
    </source>
</evidence>
<feature type="non-terminal residue" evidence="2">
    <location>
        <position position="1"/>
    </location>
</feature>
<proteinExistence type="predicted"/>